<evidence type="ECO:0000256" key="1">
    <source>
        <dbReference type="ARBA" id="ARBA00023224"/>
    </source>
</evidence>
<evidence type="ECO:0000256" key="3">
    <source>
        <dbReference type="SAM" id="Coils"/>
    </source>
</evidence>
<dbReference type="SMART" id="SM00283">
    <property type="entry name" value="MA"/>
    <property type="match status" value="1"/>
</dbReference>
<dbReference type="SUPFAM" id="SSF58104">
    <property type="entry name" value="Methyl-accepting chemotaxis protein (MCP) signaling domain"/>
    <property type="match status" value="1"/>
</dbReference>
<feature type="domain" description="Methyl-accepting transducer" evidence="5">
    <location>
        <begin position="123"/>
        <end position="373"/>
    </location>
</feature>
<dbReference type="Gene3D" id="1.10.287.950">
    <property type="entry name" value="Methyl-accepting chemotaxis protein"/>
    <property type="match status" value="1"/>
</dbReference>
<protein>
    <recommendedName>
        <fullName evidence="5">Methyl-accepting transducer domain-containing protein</fullName>
    </recommendedName>
</protein>
<dbReference type="Pfam" id="PF00015">
    <property type="entry name" value="MCPsignal"/>
    <property type="match status" value="1"/>
</dbReference>
<evidence type="ECO:0000256" key="2">
    <source>
        <dbReference type="PROSITE-ProRule" id="PRU00284"/>
    </source>
</evidence>
<dbReference type="AlphaFoldDB" id="A0AAU9E3Z9"/>
<dbReference type="InterPro" id="IPR004089">
    <property type="entry name" value="MCPsignal_dom"/>
</dbReference>
<sequence>MNNSKFHVLIKLLSLGLLVGATGIISTYFLGTVASALIMVLSAIIISFILLKNFTNDTSNVDILVDMINNNDLMVNDKDFDQNSNDITYVKLKKVIKDMKINFKDQVNLSIEMGSISEKLVNVVSLIKESMDQISTNTELTSGNSEKQFEMLQNTKLEIEYIVETLGELKNNMGETVDFTTTTIESTKDSINSTSNILKIMEQIKILISEIEKRTNELQEHSDEVINLNKMINDISEQTNLLALNASIEAARAGEHGRGFAIVATEVSKLSQETNEVSSEIKEVITNLQKGLESISLAVSKDITLVEDGYTTVKDTIRDFEGIKNSLEESSSKLLTMNKDINKVNEEGIKVGGNIVEVTKFSEEITSQMQEASSQIIYQNSESASLLELSDSMNTNADNLLQFVANKVMLGKMLNDAKRIESSLRGKDLEKVNLQDVCNKFEVDVVYITDKNGVVKYCNDTQAIGLDLYAIDPSYKPLRKREVAYIATPIKHRIEDDKLFKFLSILNSDELVYQVGLGLETLLKI</sequence>
<evidence type="ECO:0000313" key="6">
    <source>
        <dbReference type="EMBL" id="BEP28680.1"/>
    </source>
</evidence>
<dbReference type="PANTHER" id="PTHR32089">
    <property type="entry name" value="METHYL-ACCEPTING CHEMOTAXIS PROTEIN MCPB"/>
    <property type="match status" value="1"/>
</dbReference>
<dbReference type="GO" id="GO:0016020">
    <property type="term" value="C:membrane"/>
    <property type="evidence" value="ECO:0007669"/>
    <property type="project" value="InterPro"/>
</dbReference>
<accession>A0AAU9E3Z9</accession>
<feature type="transmembrane region" description="Helical" evidence="4">
    <location>
        <begin position="33"/>
        <end position="51"/>
    </location>
</feature>
<keyword evidence="4" id="KW-0472">Membrane</keyword>
<dbReference type="EMBL" id="AP028654">
    <property type="protein sequence ID" value="BEP28680.1"/>
    <property type="molecule type" value="Genomic_DNA"/>
</dbReference>
<organism evidence="6 7">
    <name type="scientific">Helicovermis profundi</name>
    <dbReference type="NCBI Taxonomy" id="3065157"/>
    <lineage>
        <taxon>Bacteria</taxon>
        <taxon>Bacillati</taxon>
        <taxon>Bacillota</taxon>
        <taxon>Clostridia</taxon>
        <taxon>Helicovermis</taxon>
    </lineage>
</organism>
<reference evidence="6 7" key="1">
    <citation type="submission" date="2023-08" db="EMBL/GenBank/DDBJ databases">
        <title>Helicovermis profunda gen. nov., sp. nov., a novel mesophilic, fermentative bacterium within the Bacillota from a deep-sea hydrothermal vent chimney.</title>
        <authorList>
            <person name="Miyazaki U."/>
            <person name="Mizutani D."/>
            <person name="Hashimoto Y."/>
            <person name="Tame A."/>
            <person name="Sawayama S."/>
            <person name="Miyazaki J."/>
            <person name="Takai K."/>
            <person name="Nakagawa S."/>
        </authorList>
    </citation>
    <scope>NUCLEOTIDE SEQUENCE [LARGE SCALE GENOMIC DNA]</scope>
    <source>
        <strain evidence="6 7">S502</strain>
    </source>
</reference>
<name>A0AAU9E3Z9_9FIRM</name>
<keyword evidence="7" id="KW-1185">Reference proteome</keyword>
<feature type="coiled-coil region" evidence="3">
    <location>
        <begin position="201"/>
        <end position="238"/>
    </location>
</feature>
<evidence type="ECO:0000256" key="4">
    <source>
        <dbReference type="SAM" id="Phobius"/>
    </source>
</evidence>
<keyword evidence="1 2" id="KW-0807">Transducer</keyword>
<keyword evidence="3" id="KW-0175">Coiled coil</keyword>
<keyword evidence="4" id="KW-1133">Transmembrane helix</keyword>
<evidence type="ECO:0000259" key="5">
    <source>
        <dbReference type="PROSITE" id="PS50111"/>
    </source>
</evidence>
<evidence type="ECO:0000313" key="7">
    <source>
        <dbReference type="Proteomes" id="UP001321786"/>
    </source>
</evidence>
<dbReference type="PANTHER" id="PTHR32089:SF112">
    <property type="entry name" value="LYSOZYME-LIKE PROTEIN-RELATED"/>
    <property type="match status" value="1"/>
</dbReference>
<keyword evidence="4" id="KW-0812">Transmembrane</keyword>
<dbReference type="PROSITE" id="PS50111">
    <property type="entry name" value="CHEMOTAXIS_TRANSDUC_2"/>
    <property type="match status" value="1"/>
</dbReference>
<dbReference type="GO" id="GO:0007165">
    <property type="term" value="P:signal transduction"/>
    <property type="evidence" value="ECO:0007669"/>
    <property type="project" value="UniProtKB-KW"/>
</dbReference>
<gene>
    <name evidence="6" type="ORF">HLPR_10110</name>
</gene>
<dbReference type="Proteomes" id="UP001321786">
    <property type="component" value="Chromosome"/>
</dbReference>
<dbReference type="RefSeq" id="WP_338536987.1">
    <property type="nucleotide sequence ID" value="NZ_AP028654.1"/>
</dbReference>
<dbReference type="KEGG" id="hprf:HLPR_10110"/>
<proteinExistence type="predicted"/>